<dbReference type="Pfam" id="PF25222">
    <property type="entry name" value="DUF7840"/>
    <property type="match status" value="1"/>
</dbReference>
<dbReference type="AlphaFoldDB" id="A0A3B0ZQB5"/>
<evidence type="ECO:0000259" key="3">
    <source>
        <dbReference type="Pfam" id="PF25224"/>
    </source>
</evidence>
<evidence type="ECO:0000259" key="1">
    <source>
        <dbReference type="Pfam" id="PF13387"/>
    </source>
</evidence>
<evidence type="ECO:0000313" key="5">
    <source>
        <dbReference type="EMBL" id="VAW89632.1"/>
    </source>
</evidence>
<gene>
    <name evidence="5" type="ORF">MNBD_GAMMA18-2399</name>
</gene>
<name>A0A3B0ZQB5_9ZZZZ</name>
<evidence type="ECO:0000259" key="2">
    <source>
        <dbReference type="Pfam" id="PF25222"/>
    </source>
</evidence>
<accession>A0A3B0ZQB5</accession>
<dbReference type="EMBL" id="UOFP01000284">
    <property type="protein sequence ID" value="VAW89632.1"/>
    <property type="molecule type" value="Genomic_DNA"/>
</dbReference>
<evidence type="ECO:0000259" key="4">
    <source>
        <dbReference type="Pfam" id="PF25225"/>
    </source>
</evidence>
<dbReference type="InterPro" id="IPR057162">
    <property type="entry name" value="DUF7840"/>
</dbReference>
<organism evidence="5">
    <name type="scientific">hydrothermal vent metagenome</name>
    <dbReference type="NCBI Taxonomy" id="652676"/>
    <lineage>
        <taxon>unclassified sequences</taxon>
        <taxon>metagenomes</taxon>
        <taxon>ecological metagenomes</taxon>
    </lineage>
</organism>
<sequence length="633" mass="72851">MTRILVTLLLPLFLLPTNSHALENPYLTTLISKSQQQQLAFTSGWQSLIHYRKSLTGNHLLSEADDDNFFFSVDGNKNPVLELEATLAALFSPLTDNGDEHPQCRFPARYHWLQQQLNIDTEKLPQAPCDEFNQWLETINPGSATLVFPAAYLNSPSSMFGHTLLRINPADKRSETPLVSYALNYAAQINDHDNGFIFAYKGIVGGYPGSFALVPYYEKIKEYSDMENRNIWEYQLNLNQSEVTQLMRHAWEVSKIRFDYYFFDENCSYRLLALLDVARSGLKLAEQFSVTAIPADTVRAVEQAGLFGDVHYRPSATTTLNHRLDLLNEQQKQQLLALINDKSAQQNASFLALEVSQQARLLELAYDLLLYRIRSSGEKRDARTGHAYQLLAQRSQLDVSAQWPEPPTPRVRAEQGHLSSRATLSFGRSDKHSFAALRFRPSYHDILDPAKGYSVGMQINFFDLNLRYYTQEQRFEIEEWKIINILSLSPRNEFFQPISWGVDLGFQRQWFNGKRILPLQVTTEAGVSYRLNRQWQANGMAQLQLATHRDFDNNINLGVGPALNLLYHSDQLHSLLSAKVMHFPQGDQYQAWEFSWALNIPLKEQQGLRLSAKHQQQPGVRFNEIELMWQWYF</sequence>
<dbReference type="Pfam" id="PF25224">
    <property type="entry name" value="DUF7842"/>
    <property type="match status" value="1"/>
</dbReference>
<feature type="domain" description="DUF7840" evidence="2">
    <location>
        <begin position="412"/>
        <end position="632"/>
    </location>
</feature>
<dbReference type="Pfam" id="PF13387">
    <property type="entry name" value="Lnb_N"/>
    <property type="match status" value="1"/>
</dbReference>
<dbReference type="Pfam" id="PF25225">
    <property type="entry name" value="DUF7843"/>
    <property type="match status" value="1"/>
</dbReference>
<protein>
    <submittedName>
        <fullName evidence="5">Putative outermembrane protein</fullName>
    </submittedName>
</protein>
<proteinExistence type="predicted"/>
<dbReference type="InterPro" id="IPR057164">
    <property type="entry name" value="DUF7842"/>
</dbReference>
<reference evidence="5" key="1">
    <citation type="submission" date="2018-06" db="EMBL/GenBank/DDBJ databases">
        <authorList>
            <person name="Zhirakovskaya E."/>
        </authorList>
    </citation>
    <scope>NUCLEOTIDE SEQUENCE</scope>
</reference>
<feature type="domain" description="DUF7842" evidence="3">
    <location>
        <begin position="311"/>
        <end position="406"/>
    </location>
</feature>
<feature type="domain" description="DUF7843" evidence="4">
    <location>
        <begin position="37"/>
        <end position="116"/>
    </location>
</feature>
<dbReference type="InterPro" id="IPR057165">
    <property type="entry name" value="DUF7843"/>
</dbReference>
<feature type="domain" description="Lnb N-terminal periplasmic" evidence="1">
    <location>
        <begin position="131"/>
        <end position="303"/>
    </location>
</feature>
<dbReference type="InterPro" id="IPR025178">
    <property type="entry name" value="Lnb_N"/>
</dbReference>